<feature type="compositionally biased region" description="Acidic residues" evidence="1">
    <location>
        <begin position="102"/>
        <end position="111"/>
    </location>
</feature>
<sequence>MRNLNASVLTVVCAAALSACGGGGGSGGESHAPYQISLRADKTLLPLNVSGQLPGIGAYAPFTTTLYVNALEAGRPIPGAEKDVFSCNVNGGLDSGSLYYLDGDDEHEDDDGRPNSYRSITLGSNSGGNSFHFHAGTKAGTSTITCSVQDPRDKKIHTASVNITVGQATANPARVDAFAQALGYLGTRNNLERLPTSVAIQTRIWDDANQPVPNPGAANLQVRIRPMGDAAQGALLQEGGRPGNGVLQMRTVGGVGQFSLASGAASGPIVLEFTTDRADNNVSNGIQDPVSSLMQVYAVDEVASVPLSLSAAAFGTVTNGVEFTYALEAMGGVPPYKWQVSGLPAGLTADGSGIISGTPKAPAGTYRIKVKVTDKNGSPADADMTLTLVGDHREVKPEDFVINGCPANQNINTPCAISPATSGVQYAYAFTASVPGVTWEFSGLPGWLKAGSTGASGFVSGTPALATPPDPSPDAGTHQFLVTAKRGVTSVTRKVSVTVN</sequence>
<dbReference type="EMBL" id="CP136921">
    <property type="protein sequence ID" value="WOO34073.1"/>
    <property type="molecule type" value="Genomic_DNA"/>
</dbReference>
<dbReference type="InterPro" id="IPR015919">
    <property type="entry name" value="Cadherin-like_sf"/>
</dbReference>
<dbReference type="InterPro" id="IPR013783">
    <property type="entry name" value="Ig-like_fold"/>
</dbReference>
<keyword evidence="4" id="KW-1185">Reference proteome</keyword>
<accession>A0ABZ0J871</accession>
<protein>
    <submittedName>
        <fullName evidence="3">Ig domain-containing protein</fullName>
    </submittedName>
</protein>
<feature type="signal peptide" evidence="2">
    <location>
        <begin position="1"/>
        <end position="21"/>
    </location>
</feature>
<proteinExistence type="predicted"/>
<evidence type="ECO:0000313" key="4">
    <source>
        <dbReference type="Proteomes" id="UP001303211"/>
    </source>
</evidence>
<evidence type="ECO:0000256" key="2">
    <source>
        <dbReference type="SAM" id="SignalP"/>
    </source>
</evidence>
<gene>
    <name evidence="3" type="ORF">P4826_08445</name>
</gene>
<keyword evidence="2" id="KW-0732">Signal</keyword>
<dbReference type="RefSeq" id="WP_317703401.1">
    <property type="nucleotide sequence ID" value="NZ_CP136921.1"/>
</dbReference>
<dbReference type="Gene3D" id="2.60.40.10">
    <property type="entry name" value="Immunoglobulins"/>
    <property type="match status" value="2"/>
</dbReference>
<evidence type="ECO:0000313" key="3">
    <source>
        <dbReference type="EMBL" id="WOO34073.1"/>
    </source>
</evidence>
<dbReference type="PROSITE" id="PS51257">
    <property type="entry name" value="PROKAR_LIPOPROTEIN"/>
    <property type="match status" value="1"/>
</dbReference>
<feature type="chain" id="PRO_5046055947" evidence="2">
    <location>
        <begin position="22"/>
        <end position="500"/>
    </location>
</feature>
<feature type="region of interest" description="Disordered" evidence="1">
    <location>
        <begin position="100"/>
        <end position="123"/>
    </location>
</feature>
<evidence type="ECO:0000256" key="1">
    <source>
        <dbReference type="SAM" id="MobiDB-lite"/>
    </source>
</evidence>
<dbReference type="Proteomes" id="UP001303211">
    <property type="component" value="Chromosome"/>
</dbReference>
<dbReference type="SUPFAM" id="SSF49313">
    <property type="entry name" value="Cadherin-like"/>
    <property type="match status" value="2"/>
</dbReference>
<reference evidence="3 4" key="1">
    <citation type="submission" date="2023-03" db="EMBL/GenBank/DDBJ databases">
        <title>Diaphorobacter basophil sp. nov., isolated from a sewage-treatment plant.</title>
        <authorList>
            <person name="Yang K."/>
        </authorList>
    </citation>
    <scope>NUCLEOTIDE SEQUENCE [LARGE SCALE GENOMIC DNA]</scope>
    <source>
        <strain evidence="3 4">Y-1</strain>
    </source>
</reference>
<organism evidence="3 4">
    <name type="scientific">Diaphorobacter limosus</name>
    <dbReference type="NCBI Taxonomy" id="3036128"/>
    <lineage>
        <taxon>Bacteria</taxon>
        <taxon>Pseudomonadati</taxon>
        <taxon>Pseudomonadota</taxon>
        <taxon>Betaproteobacteria</taxon>
        <taxon>Burkholderiales</taxon>
        <taxon>Comamonadaceae</taxon>
        <taxon>Diaphorobacter</taxon>
    </lineage>
</organism>
<dbReference type="Pfam" id="PF05345">
    <property type="entry name" value="He_PIG"/>
    <property type="match status" value="1"/>
</dbReference>
<name>A0ABZ0J871_9BURK</name>